<name>A0A8J6C3X2_ELECQ</name>
<evidence type="ECO:0000313" key="2">
    <source>
        <dbReference type="Proteomes" id="UP000770717"/>
    </source>
</evidence>
<evidence type="ECO:0000313" key="1">
    <source>
        <dbReference type="EMBL" id="KAG9462322.1"/>
    </source>
</evidence>
<proteinExistence type="predicted"/>
<accession>A0A8J6C3X2</accession>
<keyword evidence="2" id="KW-1185">Reference proteome</keyword>
<organism evidence="1 2">
    <name type="scientific">Eleutherodactylus coqui</name>
    <name type="common">Puerto Rican coqui</name>
    <dbReference type="NCBI Taxonomy" id="57060"/>
    <lineage>
        <taxon>Eukaryota</taxon>
        <taxon>Metazoa</taxon>
        <taxon>Chordata</taxon>
        <taxon>Craniata</taxon>
        <taxon>Vertebrata</taxon>
        <taxon>Euteleostomi</taxon>
        <taxon>Amphibia</taxon>
        <taxon>Batrachia</taxon>
        <taxon>Anura</taxon>
        <taxon>Neobatrachia</taxon>
        <taxon>Hyloidea</taxon>
        <taxon>Eleutherodactylidae</taxon>
        <taxon>Eleutherodactylinae</taxon>
        <taxon>Eleutherodactylus</taxon>
        <taxon>Eleutherodactylus</taxon>
    </lineage>
</organism>
<dbReference type="Proteomes" id="UP000770717">
    <property type="component" value="Unassembled WGS sequence"/>
</dbReference>
<sequence length="66" mass="7745">MAPFEWGFLLVGDLSISQSTNLAQFSRPCENGLKTYLLWVFHFKKPTTDTRLHWAIIVRFQDIFVL</sequence>
<reference evidence="1" key="1">
    <citation type="thesis" date="2020" institute="ProQuest LLC" country="789 East Eisenhower Parkway, Ann Arbor, MI, USA">
        <title>Comparative Genomics and Chromosome Evolution.</title>
        <authorList>
            <person name="Mudd A.B."/>
        </authorList>
    </citation>
    <scope>NUCLEOTIDE SEQUENCE</scope>
    <source>
        <strain evidence="1">HN-11 Male</strain>
        <tissue evidence="1">Kidney and liver</tissue>
    </source>
</reference>
<comment type="caution">
    <text evidence="1">The sequence shown here is derived from an EMBL/GenBank/DDBJ whole genome shotgun (WGS) entry which is preliminary data.</text>
</comment>
<protein>
    <submittedName>
        <fullName evidence="1">Uncharacterized protein</fullName>
    </submittedName>
</protein>
<gene>
    <name evidence="1" type="ORF">GDO78_014381</name>
</gene>
<dbReference type="AlphaFoldDB" id="A0A8J6C3X2"/>
<dbReference type="EMBL" id="WNTK01012092">
    <property type="protein sequence ID" value="KAG9462322.1"/>
    <property type="molecule type" value="Genomic_DNA"/>
</dbReference>